<dbReference type="GO" id="GO:0055085">
    <property type="term" value="P:transmembrane transport"/>
    <property type="evidence" value="ECO:0007669"/>
    <property type="project" value="InterPro"/>
</dbReference>
<evidence type="ECO:0000256" key="5">
    <source>
        <dbReference type="ARBA" id="ARBA00022989"/>
    </source>
</evidence>
<name>A0AAE4F0N4_9EURY</name>
<dbReference type="Pfam" id="PF00528">
    <property type="entry name" value="BPD_transp_1"/>
    <property type="match status" value="1"/>
</dbReference>
<feature type="transmembrane region" description="Helical" evidence="7">
    <location>
        <begin position="105"/>
        <end position="134"/>
    </location>
</feature>
<feature type="transmembrane region" description="Helical" evidence="7">
    <location>
        <begin position="20"/>
        <end position="40"/>
    </location>
</feature>
<reference evidence="9 10" key="1">
    <citation type="submission" date="2022-06" db="EMBL/GenBank/DDBJ databases">
        <title>Haloarcula sp. a new haloarchaeum isolate from saline soil.</title>
        <authorList>
            <person name="Strakova D."/>
            <person name="Galisteo C."/>
            <person name="Sanchez-Porro C."/>
            <person name="Ventosa A."/>
        </authorList>
    </citation>
    <scope>NUCLEOTIDE SEQUENCE [LARGE SCALE GENOMIC DNA]</scope>
    <source>
        <strain evidence="9 10">S1AR25-5A</strain>
    </source>
</reference>
<dbReference type="InterPro" id="IPR000515">
    <property type="entry name" value="MetI-like"/>
</dbReference>
<keyword evidence="10" id="KW-1185">Reference proteome</keyword>
<feature type="transmembrane region" description="Helical" evidence="7">
    <location>
        <begin position="227"/>
        <end position="250"/>
    </location>
</feature>
<keyword evidence="6 7" id="KW-0472">Membrane</keyword>
<comment type="subcellular location">
    <subcellularLocation>
        <location evidence="1 7">Cell membrane</location>
        <topology evidence="1 7">Multi-pass membrane protein</topology>
    </subcellularLocation>
</comment>
<accession>A0AAE4F0N4</accession>
<evidence type="ECO:0000256" key="2">
    <source>
        <dbReference type="ARBA" id="ARBA00022448"/>
    </source>
</evidence>
<evidence type="ECO:0000256" key="3">
    <source>
        <dbReference type="ARBA" id="ARBA00022475"/>
    </source>
</evidence>
<keyword evidence="3" id="KW-1003">Cell membrane</keyword>
<dbReference type="AlphaFoldDB" id="A0AAE4F0N4"/>
<evidence type="ECO:0000256" key="7">
    <source>
        <dbReference type="RuleBase" id="RU363032"/>
    </source>
</evidence>
<evidence type="ECO:0000259" key="8">
    <source>
        <dbReference type="PROSITE" id="PS50928"/>
    </source>
</evidence>
<dbReference type="GO" id="GO:0005886">
    <property type="term" value="C:plasma membrane"/>
    <property type="evidence" value="ECO:0007669"/>
    <property type="project" value="UniProtKB-SubCell"/>
</dbReference>
<feature type="domain" description="ABC transmembrane type-1" evidence="8">
    <location>
        <begin position="67"/>
        <end position="276"/>
    </location>
</feature>
<evidence type="ECO:0000256" key="6">
    <source>
        <dbReference type="ARBA" id="ARBA00023136"/>
    </source>
</evidence>
<keyword evidence="4 7" id="KW-0812">Transmembrane</keyword>
<organism evidence="9 10">
    <name type="scientific">Haloarcula terrestris</name>
    <dbReference type="NCBI Taxonomy" id="2950533"/>
    <lineage>
        <taxon>Archaea</taxon>
        <taxon>Methanobacteriati</taxon>
        <taxon>Methanobacteriota</taxon>
        <taxon>Stenosarchaea group</taxon>
        <taxon>Halobacteria</taxon>
        <taxon>Halobacteriales</taxon>
        <taxon>Haloarculaceae</taxon>
        <taxon>Haloarcula</taxon>
    </lineage>
</organism>
<comment type="similarity">
    <text evidence="7">Belongs to the binding-protein-dependent transport system permease family.</text>
</comment>
<keyword evidence="5 7" id="KW-1133">Transmembrane helix</keyword>
<dbReference type="PANTHER" id="PTHR30151:SF20">
    <property type="entry name" value="ABC TRANSPORTER PERMEASE PROTEIN HI_0355-RELATED"/>
    <property type="match status" value="1"/>
</dbReference>
<gene>
    <name evidence="9" type="ORF">NDI54_13425</name>
</gene>
<dbReference type="EMBL" id="JAMQOM010000005">
    <property type="protein sequence ID" value="MDS0222343.1"/>
    <property type="molecule type" value="Genomic_DNA"/>
</dbReference>
<dbReference type="Proteomes" id="UP001253439">
    <property type="component" value="Unassembled WGS sequence"/>
</dbReference>
<dbReference type="Gene3D" id="1.10.3720.10">
    <property type="entry name" value="MetI-like"/>
    <property type="match status" value="1"/>
</dbReference>
<evidence type="ECO:0000313" key="10">
    <source>
        <dbReference type="Proteomes" id="UP001253439"/>
    </source>
</evidence>
<proteinExistence type="inferred from homology"/>
<dbReference type="PANTHER" id="PTHR30151">
    <property type="entry name" value="ALKANE SULFONATE ABC TRANSPORTER-RELATED, MEMBRANE SUBUNIT"/>
    <property type="match status" value="1"/>
</dbReference>
<evidence type="ECO:0000256" key="4">
    <source>
        <dbReference type="ARBA" id="ARBA00022692"/>
    </source>
</evidence>
<dbReference type="InterPro" id="IPR035906">
    <property type="entry name" value="MetI-like_sf"/>
</dbReference>
<keyword evidence="2 7" id="KW-0813">Transport</keyword>
<dbReference type="RefSeq" id="WP_310896961.1">
    <property type="nucleotide sequence ID" value="NZ_JAMQOM010000005.1"/>
</dbReference>
<feature type="transmembrane region" description="Helical" evidence="7">
    <location>
        <begin position="154"/>
        <end position="175"/>
    </location>
</feature>
<feature type="transmembrane region" description="Helical" evidence="7">
    <location>
        <begin position="71"/>
        <end position="93"/>
    </location>
</feature>
<feature type="transmembrane region" description="Helical" evidence="7">
    <location>
        <begin position="256"/>
        <end position="278"/>
    </location>
</feature>
<evidence type="ECO:0000256" key="1">
    <source>
        <dbReference type="ARBA" id="ARBA00004651"/>
    </source>
</evidence>
<comment type="caution">
    <text evidence="9">The sequence shown here is derived from an EMBL/GenBank/DDBJ whole genome shotgun (WGS) entry which is preliminary data.</text>
</comment>
<dbReference type="SUPFAM" id="SSF161098">
    <property type="entry name" value="MetI-like"/>
    <property type="match status" value="1"/>
</dbReference>
<sequence length="290" mass="31841">MSGLSERQFALAKRWLKRQFPTLVTGVLFILLWEGIARAIGNNRIVADIGYTISSLQAQADTIVVRVSETFSSVVVAFILAVVLGVLLGMVIAEIYTLRQMTMPLIIFAYAVPHPVLAPMFIIWFLVGGSFTLFTFTGPSAYIFPAMTAADAQIAIGINGVSTFGAWVGFFPVFISTITGMNELEERYQHLGTVLGATRWQMVKYFRFWRALPNIASSIKSTVQLSIVGVIVAEFIASSSGIGYQIILAWKTGDLGYMFGVVLVIMLVSYTFFQLAVWTVKYLTPPGSTA</sequence>
<evidence type="ECO:0000313" key="9">
    <source>
        <dbReference type="EMBL" id="MDS0222343.1"/>
    </source>
</evidence>
<dbReference type="PROSITE" id="PS50928">
    <property type="entry name" value="ABC_TM1"/>
    <property type="match status" value="1"/>
</dbReference>
<protein>
    <submittedName>
        <fullName evidence="9">ABC transporter permease subunit</fullName>
    </submittedName>
</protein>
<dbReference type="CDD" id="cd06261">
    <property type="entry name" value="TM_PBP2"/>
    <property type="match status" value="1"/>
</dbReference>